<keyword evidence="2 5" id="KW-0808">Transferase</keyword>
<dbReference type="InterPro" id="IPR017804">
    <property type="entry name" value="MeTrfase_EgtD-like"/>
</dbReference>
<accession>A0A210Q9C5</accession>
<keyword evidence="1 5" id="KW-0489">Methyltransferase</keyword>
<sequence length="351" mass="39472">MLSIFLIGNHTTAAAFTTVTCGLHYTGVMDTAVALRAGLASTPKYLPVWYRYDKAGSVYNDRCLSENTYYYFYKSEISILERHIKEILPKGSGVPDLVDMGSGNSEKTRLFIDSLLQRHGRVKYTPVDISEEFLAETSKQLSEIYGSKLSIDSIPGDYDVGIQRLRNMSGSKVITWLGGGFQNQSYEDQIRRLKLLSNVMTDRCRLIVSLDVSQDKEQIENAYLDPTGISQDLYLNAVWRLNREYGCAISTDTLVLEAEYVHSDIPEETSYVTVYGESLEHQVHHIAGLGITIDLAKEERLYLHEGKGVSCKYNINQIRTLGSCGGLHLENYWTDTDNHVAVCCFSAQKPK</sequence>
<dbReference type="GO" id="GO:0008168">
    <property type="term" value="F:methyltransferase activity"/>
    <property type="evidence" value="ECO:0007669"/>
    <property type="project" value="UniProtKB-KW"/>
</dbReference>
<dbReference type="SUPFAM" id="SSF53335">
    <property type="entry name" value="S-adenosyl-L-methionine-dependent methyltransferases"/>
    <property type="match status" value="1"/>
</dbReference>
<organism evidence="5 6">
    <name type="scientific">Mizuhopecten yessoensis</name>
    <name type="common">Japanese scallop</name>
    <name type="synonym">Patinopecten yessoensis</name>
    <dbReference type="NCBI Taxonomy" id="6573"/>
    <lineage>
        <taxon>Eukaryota</taxon>
        <taxon>Metazoa</taxon>
        <taxon>Spiralia</taxon>
        <taxon>Lophotrochozoa</taxon>
        <taxon>Mollusca</taxon>
        <taxon>Bivalvia</taxon>
        <taxon>Autobranchia</taxon>
        <taxon>Pteriomorphia</taxon>
        <taxon>Pectinida</taxon>
        <taxon>Pectinoidea</taxon>
        <taxon>Pectinidae</taxon>
        <taxon>Mizuhopecten</taxon>
    </lineage>
</organism>
<comment type="caution">
    <text evidence="5">The sequence shown here is derived from an EMBL/GenBank/DDBJ whole genome shotgun (WGS) entry which is preliminary data.</text>
</comment>
<dbReference type="InterPro" id="IPR029063">
    <property type="entry name" value="SAM-dependent_MTases_sf"/>
</dbReference>
<evidence type="ECO:0000256" key="1">
    <source>
        <dbReference type="ARBA" id="ARBA00022603"/>
    </source>
</evidence>
<evidence type="ECO:0000256" key="3">
    <source>
        <dbReference type="SAM" id="SignalP"/>
    </source>
</evidence>
<dbReference type="AlphaFoldDB" id="A0A210Q9C5"/>
<feature type="domain" description="Histidine-specific methyltransferase SAM-dependent" evidence="4">
    <location>
        <begin position="35"/>
        <end position="345"/>
    </location>
</feature>
<gene>
    <name evidence="5" type="ORF">KP79_PYT03628</name>
</gene>
<dbReference type="InterPro" id="IPR051128">
    <property type="entry name" value="EgtD_Methyltrsf_superfamily"/>
</dbReference>
<dbReference type="EMBL" id="NEDP02004519">
    <property type="protein sequence ID" value="OWF45336.1"/>
    <property type="molecule type" value="Genomic_DNA"/>
</dbReference>
<dbReference type="PANTHER" id="PTHR43397:SF1">
    <property type="entry name" value="ERGOTHIONEINE BIOSYNTHESIS PROTEIN 1"/>
    <property type="match status" value="1"/>
</dbReference>
<dbReference type="GO" id="GO:0032259">
    <property type="term" value="P:methylation"/>
    <property type="evidence" value="ECO:0007669"/>
    <property type="project" value="UniProtKB-KW"/>
</dbReference>
<feature type="signal peptide" evidence="3">
    <location>
        <begin position="1"/>
        <end position="15"/>
    </location>
</feature>
<evidence type="ECO:0000259" key="4">
    <source>
        <dbReference type="Pfam" id="PF10017"/>
    </source>
</evidence>
<evidence type="ECO:0000313" key="5">
    <source>
        <dbReference type="EMBL" id="OWF45336.1"/>
    </source>
</evidence>
<dbReference type="InterPro" id="IPR019257">
    <property type="entry name" value="MeTrfase_dom"/>
</dbReference>
<proteinExistence type="predicted"/>
<name>A0A210Q9C5_MIZYE</name>
<protein>
    <submittedName>
        <fullName evidence="5">Histidine-specific methyltransferase EgtD</fullName>
    </submittedName>
</protein>
<dbReference type="OrthoDB" id="4190at2759"/>
<dbReference type="STRING" id="6573.A0A210Q9C5"/>
<dbReference type="Gene3D" id="3.40.50.150">
    <property type="entry name" value="Vaccinia Virus protein VP39"/>
    <property type="match status" value="1"/>
</dbReference>
<dbReference type="Pfam" id="PF10017">
    <property type="entry name" value="Methyltransf_33"/>
    <property type="match status" value="1"/>
</dbReference>
<keyword evidence="3" id="KW-0732">Signal</keyword>
<dbReference type="PANTHER" id="PTHR43397">
    <property type="entry name" value="ERGOTHIONEINE BIOSYNTHESIS PROTEIN 1"/>
    <property type="match status" value="1"/>
</dbReference>
<dbReference type="PIRSF" id="PIRSF018005">
    <property type="entry name" value="UCP018005"/>
    <property type="match status" value="1"/>
</dbReference>
<evidence type="ECO:0000313" key="6">
    <source>
        <dbReference type="Proteomes" id="UP000242188"/>
    </source>
</evidence>
<evidence type="ECO:0000256" key="2">
    <source>
        <dbReference type="ARBA" id="ARBA00022679"/>
    </source>
</evidence>
<feature type="chain" id="PRO_5012171211" evidence="3">
    <location>
        <begin position="16"/>
        <end position="351"/>
    </location>
</feature>
<dbReference type="Proteomes" id="UP000242188">
    <property type="component" value="Unassembled WGS sequence"/>
</dbReference>
<keyword evidence="6" id="KW-1185">Reference proteome</keyword>
<reference evidence="5 6" key="1">
    <citation type="journal article" date="2017" name="Nat. Ecol. Evol.">
        <title>Scallop genome provides insights into evolution of bilaterian karyotype and development.</title>
        <authorList>
            <person name="Wang S."/>
            <person name="Zhang J."/>
            <person name="Jiao W."/>
            <person name="Li J."/>
            <person name="Xun X."/>
            <person name="Sun Y."/>
            <person name="Guo X."/>
            <person name="Huan P."/>
            <person name="Dong B."/>
            <person name="Zhang L."/>
            <person name="Hu X."/>
            <person name="Sun X."/>
            <person name="Wang J."/>
            <person name="Zhao C."/>
            <person name="Wang Y."/>
            <person name="Wang D."/>
            <person name="Huang X."/>
            <person name="Wang R."/>
            <person name="Lv J."/>
            <person name="Li Y."/>
            <person name="Zhang Z."/>
            <person name="Liu B."/>
            <person name="Lu W."/>
            <person name="Hui Y."/>
            <person name="Liang J."/>
            <person name="Zhou Z."/>
            <person name="Hou R."/>
            <person name="Li X."/>
            <person name="Liu Y."/>
            <person name="Li H."/>
            <person name="Ning X."/>
            <person name="Lin Y."/>
            <person name="Zhao L."/>
            <person name="Xing Q."/>
            <person name="Dou J."/>
            <person name="Li Y."/>
            <person name="Mao J."/>
            <person name="Guo H."/>
            <person name="Dou H."/>
            <person name="Li T."/>
            <person name="Mu C."/>
            <person name="Jiang W."/>
            <person name="Fu Q."/>
            <person name="Fu X."/>
            <person name="Miao Y."/>
            <person name="Liu J."/>
            <person name="Yu Q."/>
            <person name="Li R."/>
            <person name="Liao H."/>
            <person name="Li X."/>
            <person name="Kong Y."/>
            <person name="Jiang Z."/>
            <person name="Chourrout D."/>
            <person name="Li R."/>
            <person name="Bao Z."/>
        </authorList>
    </citation>
    <scope>NUCLEOTIDE SEQUENCE [LARGE SCALE GENOMIC DNA]</scope>
    <source>
        <strain evidence="5 6">PY_sf001</strain>
    </source>
</reference>